<dbReference type="PANTHER" id="PTHR30204:SF93">
    <property type="entry name" value="HTH MERR-TYPE DOMAIN-CONTAINING PROTEIN"/>
    <property type="match status" value="1"/>
</dbReference>
<dbReference type="InterPro" id="IPR000551">
    <property type="entry name" value="MerR-type_HTH_dom"/>
</dbReference>
<reference evidence="3 4" key="1">
    <citation type="submission" date="2023-07" db="EMBL/GenBank/DDBJ databases">
        <title>Sorghum-associated microbial communities from plants grown in Nebraska, USA.</title>
        <authorList>
            <person name="Schachtman D."/>
        </authorList>
    </citation>
    <scope>NUCLEOTIDE SEQUENCE [LARGE SCALE GENOMIC DNA]</scope>
    <source>
        <strain evidence="3 4">2980</strain>
    </source>
</reference>
<dbReference type="PROSITE" id="PS00552">
    <property type="entry name" value="HTH_MERR_1"/>
    <property type="match status" value="1"/>
</dbReference>
<comment type="caution">
    <text evidence="3">The sequence shown here is derived from an EMBL/GenBank/DDBJ whole genome shotgun (WGS) entry which is preliminary data.</text>
</comment>
<evidence type="ECO:0000313" key="3">
    <source>
        <dbReference type="EMBL" id="MDR6867492.1"/>
    </source>
</evidence>
<keyword evidence="4" id="KW-1185">Reference proteome</keyword>
<dbReference type="SMART" id="SM00422">
    <property type="entry name" value="HTH_MERR"/>
    <property type="match status" value="1"/>
</dbReference>
<dbReference type="PANTHER" id="PTHR30204">
    <property type="entry name" value="REDOX-CYCLING DRUG-SENSING TRANSCRIPTIONAL ACTIVATOR SOXR"/>
    <property type="match status" value="1"/>
</dbReference>
<evidence type="ECO:0000259" key="2">
    <source>
        <dbReference type="PROSITE" id="PS50937"/>
    </source>
</evidence>
<dbReference type="Pfam" id="PF00376">
    <property type="entry name" value="MerR"/>
    <property type="match status" value="1"/>
</dbReference>
<sequence>MLIGEVSERSGISARMLRHYDRIGLVSPSDRTPSGYRRYSEDDVRRLFHVEGLRTLGLGLKDIAEALDDLSFAPSAMVERLVARTRERIAHEEELLARLTRVQSSGPAAWSDVLRTIGLLRGLDASSASVRQRTALSTAGTGAQDVAVLVEAVLGETDPNTAGALQWAIARAGAAAIPALAAALHSPAPDRRHRALETLVKIDDPRADEAVAEAHRHPDPVIAARAVLARGRAGNADAITALVALVAEGRDDVEAAEVLGALAVDHGHDAPATRALIEALATAEAPARSRLAAALAEIPGAQARDALVGLLDDADRGVALTARAILRGRGADEPSAV</sequence>
<dbReference type="GO" id="GO:0003677">
    <property type="term" value="F:DNA binding"/>
    <property type="evidence" value="ECO:0007669"/>
    <property type="project" value="UniProtKB-KW"/>
</dbReference>
<dbReference type="SUPFAM" id="SSF46955">
    <property type="entry name" value="Putative DNA-binding domain"/>
    <property type="match status" value="1"/>
</dbReference>
<dbReference type="Gene3D" id="1.25.10.10">
    <property type="entry name" value="Leucine-rich Repeat Variant"/>
    <property type="match status" value="1"/>
</dbReference>
<dbReference type="InterPro" id="IPR047057">
    <property type="entry name" value="MerR_fam"/>
</dbReference>
<dbReference type="Gene3D" id="1.10.1660.10">
    <property type="match status" value="1"/>
</dbReference>
<organism evidence="3 4">
    <name type="scientific">Microbacterium resistens</name>
    <dbReference type="NCBI Taxonomy" id="156977"/>
    <lineage>
        <taxon>Bacteria</taxon>
        <taxon>Bacillati</taxon>
        <taxon>Actinomycetota</taxon>
        <taxon>Actinomycetes</taxon>
        <taxon>Micrococcales</taxon>
        <taxon>Microbacteriaceae</taxon>
        <taxon>Microbacterium</taxon>
    </lineage>
</organism>
<dbReference type="Pfam" id="PF13646">
    <property type="entry name" value="HEAT_2"/>
    <property type="match status" value="1"/>
</dbReference>
<name>A0ABU1SD12_9MICO</name>
<evidence type="ECO:0000256" key="1">
    <source>
        <dbReference type="ARBA" id="ARBA00023125"/>
    </source>
</evidence>
<dbReference type="SUPFAM" id="SSF48371">
    <property type="entry name" value="ARM repeat"/>
    <property type="match status" value="1"/>
</dbReference>
<dbReference type="RefSeq" id="WP_310020341.1">
    <property type="nucleotide sequence ID" value="NZ_JAVDUM010000008.1"/>
</dbReference>
<dbReference type="EMBL" id="JAVDUM010000008">
    <property type="protein sequence ID" value="MDR6867492.1"/>
    <property type="molecule type" value="Genomic_DNA"/>
</dbReference>
<feature type="domain" description="HTH merR-type" evidence="2">
    <location>
        <begin position="1"/>
        <end position="69"/>
    </location>
</feature>
<dbReference type="CDD" id="cd01106">
    <property type="entry name" value="HTH_TipAL-Mta"/>
    <property type="match status" value="1"/>
</dbReference>
<dbReference type="PRINTS" id="PR00040">
    <property type="entry name" value="HTHMERR"/>
</dbReference>
<dbReference type="InterPro" id="IPR011989">
    <property type="entry name" value="ARM-like"/>
</dbReference>
<accession>A0ABU1SD12</accession>
<protein>
    <submittedName>
        <fullName evidence="3">DNA-binding transcriptional MerR regulator</fullName>
    </submittedName>
</protein>
<proteinExistence type="predicted"/>
<dbReference type="Proteomes" id="UP001259347">
    <property type="component" value="Unassembled WGS sequence"/>
</dbReference>
<gene>
    <name evidence="3" type="ORF">J2Y69_002095</name>
</gene>
<dbReference type="PROSITE" id="PS50937">
    <property type="entry name" value="HTH_MERR_2"/>
    <property type="match status" value="1"/>
</dbReference>
<dbReference type="InterPro" id="IPR016024">
    <property type="entry name" value="ARM-type_fold"/>
</dbReference>
<evidence type="ECO:0000313" key="4">
    <source>
        <dbReference type="Proteomes" id="UP001259347"/>
    </source>
</evidence>
<dbReference type="InterPro" id="IPR009061">
    <property type="entry name" value="DNA-bd_dom_put_sf"/>
</dbReference>
<keyword evidence="1 3" id="KW-0238">DNA-binding</keyword>